<sequence>MARKPRVVRLKAPKDEDEYTPRLSKAERAIRHRKAQAAYRARKATAMRWSQRITDSEISPPSSSLCLHDTETQGTNPGANSLDDEPHGSTASPSSVATQLAAVGDATSLRSRRENSPESTCCPRSLTSTITSRHSGSGPVLAEESHRVWRLLRSLTALNDEPLTPPTSFARSFWVRFDHKEFNGHFLSETQLLDVRRWIYSQ</sequence>
<reference evidence="2 3" key="1">
    <citation type="journal article" date="2024" name="J Genomics">
        <title>Draft genome sequencing and assembly of Favolaschia claudopus CIRM-BRFM 2984 isolated from oak limbs.</title>
        <authorList>
            <person name="Navarro D."/>
            <person name="Drula E."/>
            <person name="Chaduli D."/>
            <person name="Cazenave R."/>
            <person name="Ahrendt S."/>
            <person name="Wang J."/>
            <person name="Lipzen A."/>
            <person name="Daum C."/>
            <person name="Barry K."/>
            <person name="Grigoriev I.V."/>
            <person name="Favel A."/>
            <person name="Rosso M.N."/>
            <person name="Martin F."/>
        </authorList>
    </citation>
    <scope>NUCLEOTIDE SEQUENCE [LARGE SCALE GENOMIC DNA]</scope>
    <source>
        <strain evidence="2 3">CIRM-BRFM 2984</strain>
    </source>
</reference>
<evidence type="ECO:0000313" key="3">
    <source>
        <dbReference type="Proteomes" id="UP001362999"/>
    </source>
</evidence>
<proteinExistence type="predicted"/>
<organism evidence="2 3">
    <name type="scientific">Favolaschia claudopus</name>
    <dbReference type="NCBI Taxonomy" id="2862362"/>
    <lineage>
        <taxon>Eukaryota</taxon>
        <taxon>Fungi</taxon>
        <taxon>Dikarya</taxon>
        <taxon>Basidiomycota</taxon>
        <taxon>Agaricomycotina</taxon>
        <taxon>Agaricomycetes</taxon>
        <taxon>Agaricomycetidae</taxon>
        <taxon>Agaricales</taxon>
        <taxon>Marasmiineae</taxon>
        <taxon>Mycenaceae</taxon>
        <taxon>Favolaschia</taxon>
    </lineage>
</organism>
<dbReference type="AlphaFoldDB" id="A0AAV9ZRS5"/>
<dbReference type="Proteomes" id="UP001362999">
    <property type="component" value="Unassembled WGS sequence"/>
</dbReference>
<feature type="region of interest" description="Disordered" evidence="1">
    <location>
        <begin position="1"/>
        <end position="28"/>
    </location>
</feature>
<feature type="region of interest" description="Disordered" evidence="1">
    <location>
        <begin position="41"/>
        <end position="139"/>
    </location>
</feature>
<gene>
    <name evidence="2" type="ORF">R3P38DRAFT_3228161</name>
</gene>
<feature type="compositionally biased region" description="Polar residues" evidence="1">
    <location>
        <begin position="125"/>
        <end position="135"/>
    </location>
</feature>
<feature type="compositionally biased region" description="Basic residues" evidence="1">
    <location>
        <begin position="1"/>
        <end position="11"/>
    </location>
</feature>
<feature type="compositionally biased region" description="Polar residues" evidence="1">
    <location>
        <begin position="51"/>
        <end position="65"/>
    </location>
</feature>
<dbReference type="EMBL" id="JAWWNJ010000119">
    <property type="protein sequence ID" value="KAK6988863.1"/>
    <property type="molecule type" value="Genomic_DNA"/>
</dbReference>
<evidence type="ECO:0000256" key="1">
    <source>
        <dbReference type="SAM" id="MobiDB-lite"/>
    </source>
</evidence>
<name>A0AAV9ZRS5_9AGAR</name>
<keyword evidence="3" id="KW-1185">Reference proteome</keyword>
<comment type="caution">
    <text evidence="2">The sequence shown here is derived from an EMBL/GenBank/DDBJ whole genome shotgun (WGS) entry which is preliminary data.</text>
</comment>
<protein>
    <submittedName>
        <fullName evidence="2">Uncharacterized protein</fullName>
    </submittedName>
</protein>
<accession>A0AAV9ZRS5</accession>
<evidence type="ECO:0000313" key="2">
    <source>
        <dbReference type="EMBL" id="KAK6988863.1"/>
    </source>
</evidence>
<feature type="compositionally biased region" description="Polar residues" evidence="1">
    <location>
        <begin position="89"/>
        <end position="98"/>
    </location>
</feature>